<dbReference type="Pfam" id="PF12887">
    <property type="entry name" value="SICA_alpha"/>
    <property type="match status" value="1"/>
</dbReference>
<dbReference type="EMBL" id="KQ001654">
    <property type="protein sequence ID" value="KJP89166.1"/>
    <property type="molecule type" value="Genomic_DNA"/>
</dbReference>
<keyword evidence="2" id="KW-1133">Transmembrane helix</keyword>
<feature type="compositionally biased region" description="Low complexity" evidence="1">
    <location>
        <begin position="297"/>
        <end position="319"/>
    </location>
</feature>
<evidence type="ECO:0000313" key="4">
    <source>
        <dbReference type="EMBL" id="KJP89166.1"/>
    </source>
</evidence>
<feature type="region of interest" description="Disordered" evidence="1">
    <location>
        <begin position="162"/>
        <end position="185"/>
    </location>
</feature>
<feature type="compositionally biased region" description="Basic and acidic residues" evidence="1">
    <location>
        <begin position="176"/>
        <end position="185"/>
    </location>
</feature>
<accession>A0A0D9QTS5</accession>
<protein>
    <submittedName>
        <fullName evidence="4">CD99 antigen</fullName>
    </submittedName>
</protein>
<reference evidence="4 5" key="1">
    <citation type="submission" date="2014-03" db="EMBL/GenBank/DDBJ databases">
        <title>The Genome Sequence of Plasmodium fragile nilgiri.</title>
        <authorList>
            <consortium name="The Broad Institute Genomics Platform"/>
            <consortium name="The Broad Institute Genome Sequencing Center for Infectious Disease"/>
            <person name="Neafsey D."/>
            <person name="Duraisingh M."/>
            <person name="Young S.K."/>
            <person name="Zeng Q."/>
            <person name="Gargeya S."/>
            <person name="Abouelleil A."/>
            <person name="Alvarado L."/>
            <person name="Chapman S.B."/>
            <person name="Gainer-Dewar J."/>
            <person name="Goldberg J."/>
            <person name="Griggs A."/>
            <person name="Gujja S."/>
            <person name="Hansen M."/>
            <person name="Howarth C."/>
            <person name="Imamovic A."/>
            <person name="Larimer J."/>
            <person name="Pearson M."/>
            <person name="Poon T.W."/>
            <person name="Priest M."/>
            <person name="Roberts A."/>
            <person name="Saif S."/>
            <person name="Shea T."/>
            <person name="Sykes S."/>
            <person name="Wortman J."/>
            <person name="Nusbaum C."/>
            <person name="Birren B."/>
        </authorList>
    </citation>
    <scope>NUCLEOTIDE SEQUENCE [LARGE SCALE GENOMIC DNA]</scope>
    <source>
        <strain evidence="5">nilgiri</strain>
    </source>
</reference>
<proteinExistence type="predicted"/>
<dbReference type="AlphaFoldDB" id="A0A0D9QTS5"/>
<feature type="compositionally biased region" description="Low complexity" evidence="1">
    <location>
        <begin position="500"/>
        <end position="520"/>
    </location>
</feature>
<keyword evidence="2" id="KW-0472">Membrane</keyword>
<dbReference type="VEuPathDB" id="PlasmoDB:AK88_01252"/>
<feature type="compositionally biased region" description="Gly residues" evidence="1">
    <location>
        <begin position="460"/>
        <end position="486"/>
    </location>
</feature>
<sequence>MKDIVEQFLTYMEHHHDIWAQSCNNAGWLKHKFTRLHNEDDKVVCKMMVPALYFMNGWGTSAEGGYDASAVGDQLHTYIRCIIANVIMFQLIRANCGRTIGIKQALHILEQFMSSFKNGVNVKTCTWVVENELSIGGKVIGAQFDDWIMGNDKMKAKMKQLQRSGKCTRRVNSEASRGHQRSDHWKQRMELLKAGHVRDAMATGMTRILKKVGKKVEPIWGHVPADDDDKDHEDDDEDPEEEHAKGKPTAGPKLEDTAGGRSLPPSQPQAPASPVLPARPPAGPPPPPPPPTPVDNAEAGSKGAKGAKGDGAPAAPKGGTDLGKGGADLSPTKEEKKVTPKDDKGEEKCPYDKNNAVSVLSDPMGGSRAIVSAGTHSYPGEPDCETWKLLKEKDRATSSTGTCESPMRGTGNSSCGGDAFADGGNDDPPSLNPPKPKPNPNPDQSGSSGSFSDADLAHGVSGGEGKQGGDGTTQGSGGGQSSGNGSTGHQTPGSSGPGSTGTASTGAENPGSSGTGSTATQTPSCPDNGSSTTNSVTTQITSTPQNDPPAQHTPEEIVAAAGLTWDDLIPYTPAIIPAVVGIAVIAFFLWKYFAYLAKRRRTYRTVRDVPSPPLDEVILEHLQRGAPPGPGIPSVPGASGWQHPPATTSSGEHADDNLVHVKLADSKGTVSIVTSSLYNSGPPSTDVIENYEANDNEPTHAPGRTDKDVTQGTNRGDQTESVAVTSTGEPEPAPLPAMPSTKPSVQPAHKSDAGEDSKSTDTEAKTTHDAVQAHLFPNGENVYTSKHFHLVLLLTVESTGELCLGVICTLP</sequence>
<evidence type="ECO:0000256" key="2">
    <source>
        <dbReference type="SAM" id="Phobius"/>
    </source>
</evidence>
<feature type="compositionally biased region" description="Basic and acidic residues" evidence="1">
    <location>
        <begin position="385"/>
        <end position="396"/>
    </location>
</feature>
<dbReference type="GeneID" id="24266566"/>
<dbReference type="RefSeq" id="XP_012334311.1">
    <property type="nucleotide sequence ID" value="XM_012478888.1"/>
</dbReference>
<organism evidence="4 5">
    <name type="scientific">Plasmodium fragile</name>
    <dbReference type="NCBI Taxonomy" id="5857"/>
    <lineage>
        <taxon>Eukaryota</taxon>
        <taxon>Sar</taxon>
        <taxon>Alveolata</taxon>
        <taxon>Apicomplexa</taxon>
        <taxon>Aconoidasida</taxon>
        <taxon>Haemosporida</taxon>
        <taxon>Plasmodiidae</taxon>
        <taxon>Plasmodium</taxon>
        <taxon>Plasmodium (Plasmodium)</taxon>
    </lineage>
</organism>
<evidence type="ECO:0000313" key="5">
    <source>
        <dbReference type="Proteomes" id="UP000054561"/>
    </source>
</evidence>
<feature type="region of interest" description="Disordered" evidence="1">
    <location>
        <begin position="219"/>
        <end position="552"/>
    </location>
</feature>
<feature type="transmembrane region" description="Helical" evidence="2">
    <location>
        <begin position="574"/>
        <end position="594"/>
    </location>
</feature>
<feature type="compositionally biased region" description="Low complexity" evidence="1">
    <location>
        <begin position="530"/>
        <end position="543"/>
    </location>
</feature>
<dbReference type="InterPro" id="IPR024290">
    <property type="entry name" value="SICA_extracell_a"/>
</dbReference>
<feature type="compositionally biased region" description="Polar residues" evidence="1">
    <location>
        <begin position="710"/>
        <end position="728"/>
    </location>
</feature>
<feature type="compositionally biased region" description="Pro residues" evidence="1">
    <location>
        <begin position="277"/>
        <end position="293"/>
    </location>
</feature>
<feature type="domain" description="Schizont-infected cell agglutination extracellular alpha" evidence="3">
    <location>
        <begin position="1"/>
        <end position="147"/>
    </location>
</feature>
<keyword evidence="5" id="KW-1185">Reference proteome</keyword>
<feature type="compositionally biased region" description="Low complexity" evidence="1">
    <location>
        <begin position="416"/>
        <end position="429"/>
    </location>
</feature>
<feature type="compositionally biased region" description="Basic and acidic residues" evidence="1">
    <location>
        <begin position="331"/>
        <end position="351"/>
    </location>
</feature>
<keyword evidence="2" id="KW-0812">Transmembrane</keyword>
<evidence type="ECO:0000259" key="3">
    <source>
        <dbReference type="Pfam" id="PF12887"/>
    </source>
</evidence>
<dbReference type="Proteomes" id="UP000054561">
    <property type="component" value="Unassembled WGS sequence"/>
</dbReference>
<feature type="compositionally biased region" description="Pro residues" evidence="1">
    <location>
        <begin position="430"/>
        <end position="441"/>
    </location>
</feature>
<feature type="compositionally biased region" description="Acidic residues" evidence="1">
    <location>
        <begin position="226"/>
        <end position="241"/>
    </location>
</feature>
<name>A0A0D9QTS5_PLAFR</name>
<evidence type="ECO:0000256" key="1">
    <source>
        <dbReference type="SAM" id="MobiDB-lite"/>
    </source>
</evidence>
<feature type="compositionally biased region" description="Basic and acidic residues" evidence="1">
    <location>
        <begin position="749"/>
        <end position="765"/>
    </location>
</feature>
<gene>
    <name evidence="4" type="ORF">AK88_01252</name>
</gene>
<feature type="region of interest" description="Disordered" evidence="1">
    <location>
        <begin position="675"/>
        <end position="765"/>
    </location>
</feature>